<dbReference type="Pfam" id="PF00440">
    <property type="entry name" value="TetR_N"/>
    <property type="match status" value="1"/>
</dbReference>
<proteinExistence type="predicted"/>
<dbReference type="InterPro" id="IPR036271">
    <property type="entry name" value="Tet_transcr_reg_TetR-rel_C_sf"/>
</dbReference>
<evidence type="ECO:0000313" key="6">
    <source>
        <dbReference type="EMBL" id="MFC5909101.1"/>
    </source>
</evidence>
<dbReference type="PANTHER" id="PTHR30055:SF234">
    <property type="entry name" value="HTH-TYPE TRANSCRIPTIONAL REGULATOR BETI"/>
    <property type="match status" value="1"/>
</dbReference>
<evidence type="ECO:0000256" key="1">
    <source>
        <dbReference type="ARBA" id="ARBA00023015"/>
    </source>
</evidence>
<comment type="caution">
    <text evidence="6">The sequence shown here is derived from an EMBL/GenBank/DDBJ whole genome shotgun (WGS) entry which is preliminary data.</text>
</comment>
<sequence length="218" mass="23812">MVQLSDRPRTARLRADASRNRERILAAAEDAFVEFGADVPLDEIARRAGVGNATLYRHFADRRALVHGVVVAVMAKAEACARAALAEEPDAFAALSRFVHASVDWSIGALCPMITKWTDLHDPELDRTRRQLTDAIGEIVTSAQAAGILRPDVTQDDILFGVSQLVRPPAGAEANPYAHRQLQLLLDGLRHQHTELPGEPADFEELRGCCKVPAARLP</sequence>
<dbReference type="InterPro" id="IPR049445">
    <property type="entry name" value="TetR_SbtR-like_C"/>
</dbReference>
<keyword evidence="1" id="KW-0805">Transcription regulation</keyword>
<accession>A0ABW1G5L9</accession>
<feature type="DNA-binding region" description="H-T-H motif" evidence="4">
    <location>
        <begin position="40"/>
        <end position="59"/>
    </location>
</feature>
<protein>
    <submittedName>
        <fullName evidence="6">TetR/AcrR family transcriptional regulator</fullName>
    </submittedName>
</protein>
<dbReference type="SUPFAM" id="SSF46689">
    <property type="entry name" value="Homeodomain-like"/>
    <property type="match status" value="1"/>
</dbReference>
<dbReference type="RefSeq" id="WP_380584590.1">
    <property type="nucleotide sequence ID" value="NZ_JBHSQJ010000072.1"/>
</dbReference>
<evidence type="ECO:0000259" key="5">
    <source>
        <dbReference type="PROSITE" id="PS50977"/>
    </source>
</evidence>
<dbReference type="PROSITE" id="PS50977">
    <property type="entry name" value="HTH_TETR_2"/>
    <property type="match status" value="1"/>
</dbReference>
<dbReference type="InterPro" id="IPR050109">
    <property type="entry name" value="HTH-type_TetR-like_transc_reg"/>
</dbReference>
<evidence type="ECO:0000313" key="7">
    <source>
        <dbReference type="Proteomes" id="UP001596174"/>
    </source>
</evidence>
<name>A0ABW1G5L9_9ACTN</name>
<feature type="domain" description="HTH tetR-type" evidence="5">
    <location>
        <begin position="18"/>
        <end position="77"/>
    </location>
</feature>
<gene>
    <name evidence="6" type="ORF">ACFP3V_18000</name>
</gene>
<evidence type="ECO:0000256" key="4">
    <source>
        <dbReference type="PROSITE-ProRule" id="PRU00335"/>
    </source>
</evidence>
<dbReference type="Pfam" id="PF21597">
    <property type="entry name" value="TetR_C_43"/>
    <property type="match status" value="1"/>
</dbReference>
<dbReference type="EMBL" id="JBHSQJ010000072">
    <property type="protein sequence ID" value="MFC5909101.1"/>
    <property type="molecule type" value="Genomic_DNA"/>
</dbReference>
<dbReference type="InterPro" id="IPR001647">
    <property type="entry name" value="HTH_TetR"/>
</dbReference>
<dbReference type="InterPro" id="IPR009057">
    <property type="entry name" value="Homeodomain-like_sf"/>
</dbReference>
<dbReference type="Gene3D" id="1.10.357.10">
    <property type="entry name" value="Tetracycline Repressor, domain 2"/>
    <property type="match status" value="1"/>
</dbReference>
<keyword evidence="2 4" id="KW-0238">DNA-binding</keyword>
<organism evidence="6 7">
    <name type="scientific">Streptacidiphilus monticola</name>
    <dbReference type="NCBI Taxonomy" id="2161674"/>
    <lineage>
        <taxon>Bacteria</taxon>
        <taxon>Bacillati</taxon>
        <taxon>Actinomycetota</taxon>
        <taxon>Actinomycetes</taxon>
        <taxon>Kitasatosporales</taxon>
        <taxon>Streptomycetaceae</taxon>
        <taxon>Streptacidiphilus</taxon>
    </lineage>
</organism>
<evidence type="ECO:0000256" key="3">
    <source>
        <dbReference type="ARBA" id="ARBA00023163"/>
    </source>
</evidence>
<keyword evidence="3" id="KW-0804">Transcription</keyword>
<reference evidence="7" key="1">
    <citation type="journal article" date="2019" name="Int. J. Syst. Evol. Microbiol.">
        <title>The Global Catalogue of Microorganisms (GCM) 10K type strain sequencing project: providing services to taxonomists for standard genome sequencing and annotation.</title>
        <authorList>
            <consortium name="The Broad Institute Genomics Platform"/>
            <consortium name="The Broad Institute Genome Sequencing Center for Infectious Disease"/>
            <person name="Wu L."/>
            <person name="Ma J."/>
        </authorList>
    </citation>
    <scope>NUCLEOTIDE SEQUENCE [LARGE SCALE GENOMIC DNA]</scope>
    <source>
        <strain evidence="7">JCM 4816</strain>
    </source>
</reference>
<dbReference type="SUPFAM" id="SSF48498">
    <property type="entry name" value="Tetracyclin repressor-like, C-terminal domain"/>
    <property type="match status" value="1"/>
</dbReference>
<keyword evidence="7" id="KW-1185">Reference proteome</keyword>
<dbReference type="PRINTS" id="PR00455">
    <property type="entry name" value="HTHTETR"/>
</dbReference>
<dbReference type="PANTHER" id="PTHR30055">
    <property type="entry name" value="HTH-TYPE TRANSCRIPTIONAL REGULATOR RUTR"/>
    <property type="match status" value="1"/>
</dbReference>
<evidence type="ECO:0000256" key="2">
    <source>
        <dbReference type="ARBA" id="ARBA00023125"/>
    </source>
</evidence>
<dbReference type="Proteomes" id="UP001596174">
    <property type="component" value="Unassembled WGS sequence"/>
</dbReference>